<name>Q2LW09_SYNAS</name>
<feature type="coiled-coil region" evidence="1">
    <location>
        <begin position="10"/>
        <end position="44"/>
    </location>
</feature>
<gene>
    <name evidence="2" type="ORF">SYN_01584</name>
</gene>
<dbReference type="InParanoid" id="Q2LW09"/>
<keyword evidence="3" id="KW-1185">Reference proteome</keyword>
<evidence type="ECO:0000313" key="2">
    <source>
        <dbReference type="EMBL" id="ABC78271.1"/>
    </source>
</evidence>
<evidence type="ECO:0000313" key="3">
    <source>
        <dbReference type="Proteomes" id="UP000001933"/>
    </source>
</evidence>
<dbReference type="AlphaFoldDB" id="Q2LW09"/>
<dbReference type="EMBL" id="CP000252">
    <property type="protein sequence ID" value="ABC78271.1"/>
    <property type="molecule type" value="Genomic_DNA"/>
</dbReference>
<protein>
    <submittedName>
        <fullName evidence="2">Hypothetical cytosolic protein</fullName>
    </submittedName>
</protein>
<evidence type="ECO:0000256" key="1">
    <source>
        <dbReference type="SAM" id="Coils"/>
    </source>
</evidence>
<reference evidence="2 3" key="1">
    <citation type="journal article" date="2007" name="Proc. Natl. Acad. Sci. U.S.A.">
        <title>The genome of Syntrophus aciditrophicus: life at the thermodynamic limit of microbial growth.</title>
        <authorList>
            <person name="McInerney M.J."/>
            <person name="Rohlin L."/>
            <person name="Mouttaki H."/>
            <person name="Kim U."/>
            <person name="Krupp R.S."/>
            <person name="Rios-Hernandez L."/>
            <person name="Sieber J."/>
            <person name="Struchtemeyer C.G."/>
            <person name="Bhattacharyya A."/>
            <person name="Campbell J.W."/>
            <person name="Gunsalus R.P."/>
        </authorList>
    </citation>
    <scope>NUCLEOTIDE SEQUENCE [LARGE SCALE GENOMIC DNA]</scope>
    <source>
        <strain evidence="2 3">SB</strain>
    </source>
</reference>
<keyword evidence="1" id="KW-0175">Coiled coil</keyword>
<accession>Q2LW09</accession>
<sequence length="70" mass="8094">MINKFPWTTKNKTKAQLIKELEEARKAQDRAEENENILNAIMKNIPAGITIATIRILISGWSVRNSWRND</sequence>
<dbReference type="KEGG" id="sat:SYN_01584"/>
<proteinExistence type="predicted"/>
<dbReference type="Proteomes" id="UP000001933">
    <property type="component" value="Chromosome"/>
</dbReference>
<organism evidence="2 3">
    <name type="scientific">Syntrophus aciditrophicus (strain SB)</name>
    <dbReference type="NCBI Taxonomy" id="56780"/>
    <lineage>
        <taxon>Bacteria</taxon>
        <taxon>Pseudomonadati</taxon>
        <taxon>Thermodesulfobacteriota</taxon>
        <taxon>Syntrophia</taxon>
        <taxon>Syntrophales</taxon>
        <taxon>Syntrophaceae</taxon>
        <taxon>Syntrophus</taxon>
    </lineage>
</organism>
<dbReference type="HOGENOM" id="CLU_2756376_0_0_7"/>